<dbReference type="EMBL" id="CP002780">
    <property type="protein sequence ID" value="AEG59817.1"/>
    <property type="molecule type" value="Genomic_DNA"/>
</dbReference>
<keyword evidence="7" id="KW-0411">Iron-sulfur</keyword>
<dbReference type="InterPro" id="IPR050572">
    <property type="entry name" value="Fe-S_Ferredoxin"/>
</dbReference>
<gene>
    <name evidence="9" type="ordered locus">Desru_1552</name>
</gene>
<reference evidence="9 10" key="2">
    <citation type="journal article" date="2012" name="Stand. Genomic Sci.">
        <title>Complete genome sequence of the sulfate-reducing firmicute Desulfotomaculum ruminis type strain (DL(T)).</title>
        <authorList>
            <person name="Spring S."/>
            <person name="Visser M."/>
            <person name="Lu M."/>
            <person name="Copeland A."/>
            <person name="Lapidus A."/>
            <person name="Lucas S."/>
            <person name="Cheng J.F."/>
            <person name="Han C."/>
            <person name="Tapia R."/>
            <person name="Goodwin L.A."/>
            <person name="Pitluck S."/>
            <person name="Ivanova N."/>
            <person name="Land M."/>
            <person name="Hauser L."/>
            <person name="Larimer F."/>
            <person name="Rohde M."/>
            <person name="Goker M."/>
            <person name="Detter J.C."/>
            <person name="Kyrpides N.C."/>
            <person name="Woyke T."/>
            <person name="Schaap P.J."/>
            <person name="Plugge C.M."/>
            <person name="Muyzer G."/>
            <person name="Kuever J."/>
            <person name="Pereira I.A."/>
            <person name="Parshina S.N."/>
            <person name="Bernier-Latmani R."/>
            <person name="Stams A.J."/>
            <person name="Klenk H.P."/>
        </authorList>
    </citation>
    <scope>NUCLEOTIDE SEQUENCE [LARGE SCALE GENOMIC DNA]</scope>
    <source>
        <strain evidence="10">ATCC 23193 / DSM 2154 / NCIB 8452 / DL</strain>
    </source>
</reference>
<keyword evidence="1" id="KW-0813">Transport</keyword>
<dbReference type="InterPro" id="IPR017896">
    <property type="entry name" value="4Fe4S_Fe-S-bd"/>
</dbReference>
<keyword evidence="2" id="KW-0004">4Fe-4S</keyword>
<organism evidence="9 10">
    <name type="scientific">Desulforamulus ruminis (strain ATCC 23193 / DSM 2154 / NCIMB 8452 / DL)</name>
    <name type="common">Desulfotomaculum ruminis</name>
    <dbReference type="NCBI Taxonomy" id="696281"/>
    <lineage>
        <taxon>Bacteria</taxon>
        <taxon>Bacillati</taxon>
        <taxon>Bacillota</taxon>
        <taxon>Clostridia</taxon>
        <taxon>Eubacteriales</taxon>
        <taxon>Peptococcaceae</taxon>
        <taxon>Desulforamulus</taxon>
    </lineage>
</organism>
<name>F6DRQ6_DESRL</name>
<dbReference type="HOGENOM" id="CLU_136003_0_0_9"/>
<dbReference type="Gene3D" id="3.30.70.20">
    <property type="match status" value="1"/>
</dbReference>
<evidence type="ECO:0000313" key="9">
    <source>
        <dbReference type="EMBL" id="AEG59817.1"/>
    </source>
</evidence>
<dbReference type="GO" id="GO:0046872">
    <property type="term" value="F:metal ion binding"/>
    <property type="evidence" value="ECO:0007669"/>
    <property type="project" value="UniProtKB-KW"/>
</dbReference>
<dbReference type="OrthoDB" id="9795268at2"/>
<evidence type="ECO:0000259" key="8">
    <source>
        <dbReference type="PROSITE" id="PS51379"/>
    </source>
</evidence>
<dbReference type="Proteomes" id="UP000009234">
    <property type="component" value="Chromosome"/>
</dbReference>
<feature type="domain" description="4Fe-4S ferredoxin-type" evidence="8">
    <location>
        <begin position="5"/>
        <end position="34"/>
    </location>
</feature>
<dbReference type="GO" id="GO:0051539">
    <property type="term" value="F:4 iron, 4 sulfur cluster binding"/>
    <property type="evidence" value="ECO:0007669"/>
    <property type="project" value="UniProtKB-KW"/>
</dbReference>
<dbReference type="STRING" id="696281.Desru_1552"/>
<dbReference type="AlphaFoldDB" id="F6DRQ6"/>
<dbReference type="RefSeq" id="WP_013841585.1">
    <property type="nucleotide sequence ID" value="NC_015589.1"/>
</dbReference>
<evidence type="ECO:0000256" key="1">
    <source>
        <dbReference type="ARBA" id="ARBA00022448"/>
    </source>
</evidence>
<evidence type="ECO:0000256" key="6">
    <source>
        <dbReference type="ARBA" id="ARBA00023004"/>
    </source>
</evidence>
<proteinExistence type="predicted"/>
<evidence type="ECO:0000256" key="7">
    <source>
        <dbReference type="ARBA" id="ARBA00023014"/>
    </source>
</evidence>
<dbReference type="KEGG" id="dru:Desru_1552"/>
<dbReference type="Pfam" id="PF12837">
    <property type="entry name" value="Fer4_6"/>
    <property type="match status" value="1"/>
</dbReference>
<keyword evidence="6" id="KW-0408">Iron</keyword>
<evidence type="ECO:0000256" key="5">
    <source>
        <dbReference type="ARBA" id="ARBA00022982"/>
    </source>
</evidence>
<keyword evidence="3" id="KW-0479">Metal-binding</keyword>
<keyword evidence="4" id="KW-0677">Repeat</keyword>
<dbReference type="PROSITE" id="PS51379">
    <property type="entry name" value="4FE4S_FER_2"/>
    <property type="match status" value="2"/>
</dbReference>
<keyword evidence="5" id="KW-0249">Electron transport</keyword>
<keyword evidence="10" id="KW-1185">Reference proteome</keyword>
<evidence type="ECO:0000256" key="3">
    <source>
        <dbReference type="ARBA" id="ARBA00022723"/>
    </source>
</evidence>
<dbReference type="eggNOG" id="COG1149">
    <property type="taxonomic scope" value="Bacteria"/>
</dbReference>
<evidence type="ECO:0000313" key="10">
    <source>
        <dbReference type="Proteomes" id="UP000009234"/>
    </source>
</evidence>
<dbReference type="SUPFAM" id="SSF54862">
    <property type="entry name" value="4Fe-4S ferredoxins"/>
    <property type="match status" value="1"/>
</dbReference>
<feature type="domain" description="4Fe-4S ferredoxin-type" evidence="8">
    <location>
        <begin position="35"/>
        <end position="64"/>
    </location>
</feature>
<protein>
    <submittedName>
        <fullName evidence="9">4Fe-4S ferredoxin iron-sulfur binding domain-containing protein</fullName>
    </submittedName>
</protein>
<dbReference type="PANTHER" id="PTHR43687:SF6">
    <property type="entry name" value="L-ASPARTATE SEMIALDEHYDE SULFURTRANSFERASE IRON-SULFUR SUBUNIT"/>
    <property type="match status" value="1"/>
</dbReference>
<reference evidence="10" key="1">
    <citation type="submission" date="2011-05" db="EMBL/GenBank/DDBJ databases">
        <title>Complete sequence of Desulfotomaculum ruminis DSM 2154.</title>
        <authorList>
            <person name="Lucas S."/>
            <person name="Copeland A."/>
            <person name="Lapidus A."/>
            <person name="Cheng J.-F."/>
            <person name="Goodwin L."/>
            <person name="Pitluck S."/>
            <person name="Lu M."/>
            <person name="Detter J.C."/>
            <person name="Han C."/>
            <person name="Tapia R."/>
            <person name="Land M."/>
            <person name="Hauser L."/>
            <person name="Kyrpides N."/>
            <person name="Ivanova N."/>
            <person name="Mikhailova N."/>
            <person name="Pagani I."/>
            <person name="Stams A.J.M."/>
            <person name="Plugge C.M."/>
            <person name="Muyzer G."/>
            <person name="Kuever J."/>
            <person name="Parshina S.N."/>
            <person name="Ivanova A.E."/>
            <person name="Nazina T.N."/>
            <person name="Brambilla E."/>
            <person name="Spring S."/>
            <person name="Klenk H.-P."/>
            <person name="Woyke T."/>
        </authorList>
    </citation>
    <scope>NUCLEOTIDE SEQUENCE [LARGE SCALE GENOMIC DNA]</scope>
    <source>
        <strain evidence="10">ATCC 23193 / DSM 2154 / NCIB 8452 / DL</strain>
    </source>
</reference>
<evidence type="ECO:0000256" key="2">
    <source>
        <dbReference type="ARBA" id="ARBA00022485"/>
    </source>
</evidence>
<sequence length="131" mass="14227">MNKRKIVKIDQDLCNGCGKCVSPCAEGAIELVDGKATVRREELCDGAGFCLGTCPTGALSIEEREAPDFDHQAVEEHLKNREKKGTGLPPGVEIKCHRCGAEDHQQALIPMRLNGESTWTCTRCLPALIHG</sequence>
<evidence type="ECO:0000256" key="4">
    <source>
        <dbReference type="ARBA" id="ARBA00022737"/>
    </source>
</evidence>
<accession>F6DRQ6</accession>
<dbReference type="PANTHER" id="PTHR43687">
    <property type="entry name" value="ADENYLYLSULFATE REDUCTASE, BETA SUBUNIT"/>
    <property type="match status" value="1"/>
</dbReference>